<reference evidence="9" key="1">
    <citation type="submission" date="2017-11" db="EMBL/GenBank/DDBJ databases">
        <authorList>
            <person name="Zhu W."/>
        </authorList>
    </citation>
    <scope>NUCLEOTIDE SEQUENCE [LARGE SCALE GENOMIC DNA]</scope>
    <source>
        <strain evidence="9">CAU 1183</strain>
    </source>
</reference>
<dbReference type="PRINTS" id="PR00834">
    <property type="entry name" value="PROTEASES2C"/>
</dbReference>
<dbReference type="Pfam" id="PF13365">
    <property type="entry name" value="Trypsin_2"/>
    <property type="match status" value="1"/>
</dbReference>
<evidence type="ECO:0000256" key="6">
    <source>
        <dbReference type="SAM" id="Phobius"/>
    </source>
</evidence>
<evidence type="ECO:0000259" key="7">
    <source>
        <dbReference type="PROSITE" id="PS50106"/>
    </source>
</evidence>
<dbReference type="InterPro" id="IPR036034">
    <property type="entry name" value="PDZ_sf"/>
</dbReference>
<accession>A0A3D8PLZ1</accession>
<evidence type="ECO:0000313" key="9">
    <source>
        <dbReference type="Proteomes" id="UP000257143"/>
    </source>
</evidence>
<evidence type="ECO:0000256" key="2">
    <source>
        <dbReference type="ARBA" id="ARBA00022670"/>
    </source>
</evidence>
<dbReference type="Gene3D" id="2.30.42.10">
    <property type="match status" value="1"/>
</dbReference>
<keyword evidence="6" id="KW-0812">Transmembrane</keyword>
<keyword evidence="2 8" id="KW-0645">Protease</keyword>
<dbReference type="InterPro" id="IPR001478">
    <property type="entry name" value="PDZ"/>
</dbReference>
<keyword evidence="9" id="KW-1185">Reference proteome</keyword>
<evidence type="ECO:0000256" key="1">
    <source>
        <dbReference type="ARBA" id="ARBA00010541"/>
    </source>
</evidence>
<dbReference type="PANTHER" id="PTHR43343">
    <property type="entry name" value="PEPTIDASE S12"/>
    <property type="match status" value="1"/>
</dbReference>
<dbReference type="Proteomes" id="UP000257143">
    <property type="component" value="Unassembled WGS sequence"/>
</dbReference>
<name>A0A3D8PLZ1_9BACI</name>
<protein>
    <submittedName>
        <fullName evidence="8">Serine protease</fullName>
    </submittedName>
</protein>
<dbReference type="SUPFAM" id="SSF50494">
    <property type="entry name" value="Trypsin-like serine proteases"/>
    <property type="match status" value="1"/>
</dbReference>
<dbReference type="Gene3D" id="2.40.10.10">
    <property type="entry name" value="Trypsin-like serine proteases"/>
    <property type="match status" value="2"/>
</dbReference>
<feature type="transmembrane region" description="Helical" evidence="6">
    <location>
        <begin position="93"/>
        <end position="115"/>
    </location>
</feature>
<feature type="compositionally biased region" description="Low complexity" evidence="5">
    <location>
        <begin position="74"/>
        <end position="86"/>
    </location>
</feature>
<keyword evidence="6" id="KW-0472">Membrane</keyword>
<dbReference type="SMART" id="SM00228">
    <property type="entry name" value="PDZ"/>
    <property type="match status" value="1"/>
</dbReference>
<feature type="region of interest" description="Disordered" evidence="5">
    <location>
        <begin position="1"/>
        <end position="89"/>
    </location>
</feature>
<dbReference type="AlphaFoldDB" id="A0A3D8PLZ1"/>
<dbReference type="InterPro" id="IPR043504">
    <property type="entry name" value="Peptidase_S1_PA_chymotrypsin"/>
</dbReference>
<keyword evidence="6" id="KW-1133">Transmembrane helix</keyword>
<dbReference type="Pfam" id="PF13180">
    <property type="entry name" value="PDZ_2"/>
    <property type="match status" value="1"/>
</dbReference>
<sequence>MENNNDKKSQSQESTLDNRKHDESNTTPVDSEYQDSRQNTREESAATDDFQDNPYWSDEQPTSAASSEEEESNQEQMQTQQPTNKQPKQKKTWISALFGGIVGGIISAIIISLLFTNNLMPNDNGKQINQTAQSDDSPKVIETLASDDANVSTNIEEVSNAVVGVSNMQQQSVWTESKEAGTGSGIIYKKENGKAYIVTNQHVVDGAEQVEVVLNEDQRLSAKVLGEDKLTDLAVLEVDGANIDTVASIGSSNDLQVGETVLAIGNPLGMDFANSVTKGIISGLNRSVTVDTNGDSQPDWVTEVLQTDAAINPGNSGGALVNGNGEVIGINSMKIAESAVEGIGFAIPIDSALPIIQQLETNGEIARPQIGISTASLSQVPPEYRYEISLPENVAGGMVIANVQTGSPADEAGLQQFDVITKINGQEVTSILELRKYLYSETNVGDSIDIEYIRDGQVQSTTLVLQEAVQQEAA</sequence>
<evidence type="ECO:0000256" key="3">
    <source>
        <dbReference type="ARBA" id="ARBA00022801"/>
    </source>
</evidence>
<comment type="caution">
    <text evidence="8">The sequence shown here is derived from an EMBL/GenBank/DDBJ whole genome shotgun (WGS) entry which is preliminary data.</text>
</comment>
<proteinExistence type="inferred from homology"/>
<dbReference type="OrthoDB" id="9758917at2"/>
<organism evidence="8 9">
    <name type="scientific">Oceanobacillus arenosus</name>
    <dbReference type="NCBI Taxonomy" id="1229153"/>
    <lineage>
        <taxon>Bacteria</taxon>
        <taxon>Bacillati</taxon>
        <taxon>Bacillota</taxon>
        <taxon>Bacilli</taxon>
        <taxon>Bacillales</taxon>
        <taxon>Bacillaceae</taxon>
        <taxon>Oceanobacillus</taxon>
    </lineage>
</organism>
<dbReference type="InterPro" id="IPR051201">
    <property type="entry name" value="Chloro_Bact_Ser_Proteases"/>
</dbReference>
<feature type="compositionally biased region" description="Basic and acidic residues" evidence="5">
    <location>
        <begin position="34"/>
        <end position="44"/>
    </location>
</feature>
<dbReference type="EMBL" id="PIOC01000021">
    <property type="protein sequence ID" value="RDW17146.1"/>
    <property type="molecule type" value="Genomic_DNA"/>
</dbReference>
<dbReference type="GO" id="GO:0004252">
    <property type="term" value="F:serine-type endopeptidase activity"/>
    <property type="evidence" value="ECO:0007669"/>
    <property type="project" value="InterPro"/>
</dbReference>
<comment type="similarity">
    <text evidence="1">Belongs to the peptidase S1C family.</text>
</comment>
<feature type="compositionally biased region" description="Basic and acidic residues" evidence="5">
    <location>
        <begin position="1"/>
        <end position="24"/>
    </location>
</feature>
<dbReference type="PANTHER" id="PTHR43343:SF3">
    <property type="entry name" value="PROTEASE DO-LIKE 8, CHLOROPLASTIC"/>
    <property type="match status" value="1"/>
</dbReference>
<dbReference type="GO" id="GO:0006508">
    <property type="term" value="P:proteolysis"/>
    <property type="evidence" value="ECO:0007669"/>
    <property type="project" value="UniProtKB-KW"/>
</dbReference>
<feature type="domain" description="PDZ" evidence="7">
    <location>
        <begin position="354"/>
        <end position="431"/>
    </location>
</feature>
<keyword evidence="3" id="KW-0378">Hydrolase</keyword>
<dbReference type="InterPro" id="IPR001940">
    <property type="entry name" value="Peptidase_S1C"/>
</dbReference>
<dbReference type="RefSeq" id="WP_115774061.1">
    <property type="nucleotide sequence ID" value="NZ_PIOC01000021.1"/>
</dbReference>
<dbReference type="PROSITE" id="PS50106">
    <property type="entry name" value="PDZ"/>
    <property type="match status" value="1"/>
</dbReference>
<keyword evidence="4" id="KW-0720">Serine protease</keyword>
<dbReference type="CDD" id="cd06781">
    <property type="entry name" value="cpPDZ_BsHtra-like"/>
    <property type="match status" value="1"/>
</dbReference>
<evidence type="ECO:0000313" key="8">
    <source>
        <dbReference type="EMBL" id="RDW17146.1"/>
    </source>
</evidence>
<gene>
    <name evidence="8" type="ORF">CWR48_14570</name>
</gene>
<dbReference type="SUPFAM" id="SSF50156">
    <property type="entry name" value="PDZ domain-like"/>
    <property type="match status" value="1"/>
</dbReference>
<evidence type="ECO:0000256" key="4">
    <source>
        <dbReference type="ARBA" id="ARBA00022825"/>
    </source>
</evidence>
<dbReference type="InterPro" id="IPR009003">
    <property type="entry name" value="Peptidase_S1_PA"/>
</dbReference>
<evidence type="ECO:0000256" key="5">
    <source>
        <dbReference type="SAM" id="MobiDB-lite"/>
    </source>
</evidence>